<feature type="transmembrane region" description="Helical" evidence="1">
    <location>
        <begin position="209"/>
        <end position="228"/>
    </location>
</feature>
<dbReference type="Proteomes" id="UP000298003">
    <property type="component" value="Unassembled WGS sequence"/>
</dbReference>
<name>A0A4Y8R3S1_9MICO</name>
<sequence>MRAVLSRWVDPFVVTLLVVVVLGLVVPVGPGAQRVVDAAADVAVTVLFLVYGMRLSTREVWAGLRNWRLQGGILAATYVVFPVLGLVTAWAIEPLVGAPLAAGMLYLSLLPSTVQSSVAFTSVARGNVAGAICGATVSNVAGMVITPLLVLWLMTGTGGGADGPTGGLGGLRTVLLQLLLPFVVGQLLQPWAGDWVRARRWLTLGVDRGTILIVVFGAVAAASSAGVWSSVSGWSIVALLLVSALVLAVMLAATWWGGAALGLSTEDRVALLMCGSKKSLATGLPMASVLFPVAVAGVVAVPVIVFHQLQLVVCAVLARRLALRD</sequence>
<dbReference type="InterPro" id="IPR038770">
    <property type="entry name" value="Na+/solute_symporter_sf"/>
</dbReference>
<gene>
    <name evidence="2" type="ORF">E1O70_09375</name>
</gene>
<accession>A0A4Y8R3S1</accession>
<dbReference type="InterPro" id="IPR016833">
    <property type="entry name" value="Put_Na-Bile_cotransptr"/>
</dbReference>
<keyword evidence="1" id="KW-0472">Membrane</keyword>
<reference evidence="2 3" key="1">
    <citation type="submission" date="2019-03" db="EMBL/GenBank/DDBJ databases">
        <title>Cellulosimicrobium funkei JCM14302 Assembly.</title>
        <authorList>
            <person name="Dou T."/>
        </authorList>
    </citation>
    <scope>NUCLEOTIDE SEQUENCE [LARGE SCALE GENOMIC DNA]</scope>
    <source>
        <strain evidence="2 3">JCM 14302</strain>
    </source>
</reference>
<feature type="transmembrane region" description="Helical" evidence="1">
    <location>
        <begin position="284"/>
        <end position="306"/>
    </location>
</feature>
<keyword evidence="3" id="KW-1185">Reference proteome</keyword>
<keyword evidence="1" id="KW-1133">Transmembrane helix</keyword>
<keyword evidence="1" id="KW-0812">Transmembrane</keyword>
<dbReference type="PANTHER" id="PTHR18640:SF5">
    <property type="entry name" value="SODIUM_BILE ACID COTRANSPORTER 7"/>
    <property type="match status" value="1"/>
</dbReference>
<dbReference type="Gene3D" id="1.20.1530.20">
    <property type="match status" value="1"/>
</dbReference>
<dbReference type="PANTHER" id="PTHR18640">
    <property type="entry name" value="SOLUTE CARRIER FAMILY 10 MEMBER 7"/>
    <property type="match status" value="1"/>
</dbReference>
<feature type="transmembrane region" description="Helical" evidence="1">
    <location>
        <begin position="166"/>
        <end position="188"/>
    </location>
</feature>
<feature type="transmembrane region" description="Helical" evidence="1">
    <location>
        <begin position="104"/>
        <end position="124"/>
    </location>
</feature>
<feature type="transmembrane region" description="Helical" evidence="1">
    <location>
        <begin position="73"/>
        <end position="92"/>
    </location>
</feature>
<dbReference type="PIRSF" id="PIRSF026166">
    <property type="entry name" value="UCP026166"/>
    <property type="match status" value="1"/>
</dbReference>
<evidence type="ECO:0000313" key="3">
    <source>
        <dbReference type="Proteomes" id="UP000298003"/>
    </source>
</evidence>
<dbReference type="EMBL" id="SOZH01000005">
    <property type="protein sequence ID" value="TFF11413.1"/>
    <property type="molecule type" value="Genomic_DNA"/>
</dbReference>
<dbReference type="AlphaFoldDB" id="A0A4Y8R3S1"/>
<dbReference type="Pfam" id="PF13593">
    <property type="entry name" value="SBF_like"/>
    <property type="match status" value="1"/>
</dbReference>
<dbReference type="RefSeq" id="WP_061266976.1">
    <property type="nucleotide sequence ID" value="NZ_SOZH01000005.1"/>
</dbReference>
<comment type="caution">
    <text evidence="2">The sequence shown here is derived from an EMBL/GenBank/DDBJ whole genome shotgun (WGS) entry which is preliminary data.</text>
</comment>
<feature type="transmembrane region" description="Helical" evidence="1">
    <location>
        <begin position="35"/>
        <end position="52"/>
    </location>
</feature>
<evidence type="ECO:0000313" key="2">
    <source>
        <dbReference type="EMBL" id="TFF11413.1"/>
    </source>
</evidence>
<protein>
    <submittedName>
        <fullName evidence="2">Bile acid:sodium symporter</fullName>
    </submittedName>
</protein>
<feature type="transmembrane region" description="Helical" evidence="1">
    <location>
        <begin position="12"/>
        <end position="29"/>
    </location>
</feature>
<feature type="transmembrane region" description="Helical" evidence="1">
    <location>
        <begin position="131"/>
        <end position="154"/>
    </location>
</feature>
<proteinExistence type="predicted"/>
<dbReference type="GO" id="GO:0005886">
    <property type="term" value="C:plasma membrane"/>
    <property type="evidence" value="ECO:0007669"/>
    <property type="project" value="TreeGrafter"/>
</dbReference>
<dbReference type="GeneID" id="95684700"/>
<feature type="transmembrane region" description="Helical" evidence="1">
    <location>
        <begin position="234"/>
        <end position="263"/>
    </location>
</feature>
<evidence type="ECO:0000256" key="1">
    <source>
        <dbReference type="SAM" id="Phobius"/>
    </source>
</evidence>
<organism evidence="2 3">
    <name type="scientific">Cellulosimicrobium funkei</name>
    <dbReference type="NCBI Taxonomy" id="264251"/>
    <lineage>
        <taxon>Bacteria</taxon>
        <taxon>Bacillati</taxon>
        <taxon>Actinomycetota</taxon>
        <taxon>Actinomycetes</taxon>
        <taxon>Micrococcales</taxon>
        <taxon>Promicromonosporaceae</taxon>
        <taxon>Cellulosimicrobium</taxon>
    </lineage>
</organism>